<evidence type="ECO:0008006" key="3">
    <source>
        <dbReference type="Google" id="ProtNLM"/>
    </source>
</evidence>
<dbReference type="EMBL" id="LCCZ01000007">
    <property type="protein sequence ID" value="KKS44333.1"/>
    <property type="molecule type" value="Genomic_DNA"/>
</dbReference>
<dbReference type="Gene3D" id="3.30.160.250">
    <property type="match status" value="1"/>
</dbReference>
<gene>
    <name evidence="1" type="ORF">UV05_C0007G0023</name>
</gene>
<name>A0A0G1C3V1_9BACT</name>
<proteinExistence type="predicted"/>
<evidence type="ECO:0000313" key="1">
    <source>
        <dbReference type="EMBL" id="KKS44333.1"/>
    </source>
</evidence>
<dbReference type="Proteomes" id="UP000034875">
    <property type="component" value="Unassembled WGS sequence"/>
</dbReference>
<dbReference type="AlphaFoldDB" id="A0A0G1C3V1"/>
<evidence type="ECO:0000313" key="2">
    <source>
        <dbReference type="Proteomes" id="UP000034875"/>
    </source>
</evidence>
<accession>A0A0G1C3V1</accession>
<organism evidence="1 2">
    <name type="scientific">candidate division CPR1 bacterium GW2011_GWA2_42_17</name>
    <dbReference type="NCBI Taxonomy" id="1618341"/>
    <lineage>
        <taxon>Bacteria</taxon>
        <taxon>candidate division CPR1</taxon>
    </lineage>
</organism>
<comment type="caution">
    <text evidence="1">The sequence shown here is derived from an EMBL/GenBank/DDBJ whole genome shotgun (WGS) entry which is preliminary data.</text>
</comment>
<sequence length="79" mass="8925">MSYFMKQTIQVHISKGETHYVAECLNLPVVTQGKTLDELMGNLQEAVALQLEDEDPSTFDLVTRPAIIANIEIENREYA</sequence>
<protein>
    <recommendedName>
        <fullName evidence="3">Type II toxin-antitoxin system HicB family antitoxin</fullName>
    </recommendedName>
</protein>
<dbReference type="InterPro" id="IPR035069">
    <property type="entry name" value="TTHA1013/TTHA0281-like"/>
</dbReference>
<dbReference type="SUPFAM" id="SSF143100">
    <property type="entry name" value="TTHA1013/TTHA0281-like"/>
    <property type="match status" value="1"/>
</dbReference>
<reference evidence="1 2" key="1">
    <citation type="journal article" date="2015" name="Nature">
        <title>rRNA introns, odd ribosomes, and small enigmatic genomes across a large radiation of phyla.</title>
        <authorList>
            <person name="Brown C.T."/>
            <person name="Hug L.A."/>
            <person name="Thomas B.C."/>
            <person name="Sharon I."/>
            <person name="Castelle C.J."/>
            <person name="Singh A."/>
            <person name="Wilkins M.J."/>
            <person name="Williams K.H."/>
            <person name="Banfield J.F."/>
        </authorList>
    </citation>
    <scope>NUCLEOTIDE SEQUENCE [LARGE SCALE GENOMIC DNA]</scope>
</reference>